<dbReference type="GO" id="GO:0016747">
    <property type="term" value="F:acyltransferase activity, transferring groups other than amino-acyl groups"/>
    <property type="evidence" value="ECO:0007669"/>
    <property type="project" value="InterPro"/>
</dbReference>
<proteinExistence type="predicted"/>
<evidence type="ECO:0000259" key="2">
    <source>
        <dbReference type="PROSITE" id="PS51186"/>
    </source>
</evidence>
<dbReference type="Gene3D" id="3.40.630.30">
    <property type="match status" value="1"/>
</dbReference>
<dbReference type="OrthoDB" id="9100705at2"/>
<dbReference type="InterPro" id="IPR051531">
    <property type="entry name" value="N-acetyltransferase"/>
</dbReference>
<accession>A0A494X1J9</accession>
<feature type="domain" description="N-acetyltransferase" evidence="2">
    <location>
        <begin position="15"/>
        <end position="181"/>
    </location>
</feature>
<feature type="region of interest" description="Disordered" evidence="1">
    <location>
        <begin position="187"/>
        <end position="206"/>
    </location>
</feature>
<evidence type="ECO:0000256" key="1">
    <source>
        <dbReference type="SAM" id="MobiDB-lite"/>
    </source>
</evidence>
<dbReference type="SUPFAM" id="SSF55729">
    <property type="entry name" value="Acyl-CoA N-acyltransferases (Nat)"/>
    <property type="match status" value="1"/>
</dbReference>
<dbReference type="PROSITE" id="PS51186">
    <property type="entry name" value="GNAT"/>
    <property type="match status" value="1"/>
</dbReference>
<dbReference type="EMBL" id="RBZV01000012">
    <property type="protein sequence ID" value="RKP44597.1"/>
    <property type="molecule type" value="Genomic_DNA"/>
</dbReference>
<dbReference type="PANTHER" id="PTHR43792">
    <property type="entry name" value="GNAT FAMILY, PUTATIVE (AFU_ORTHOLOGUE AFUA_3G00765)-RELATED-RELATED"/>
    <property type="match status" value="1"/>
</dbReference>
<organism evidence="3 4">
    <name type="scientific">Trinickia fusca</name>
    <dbReference type="NCBI Taxonomy" id="2419777"/>
    <lineage>
        <taxon>Bacteria</taxon>
        <taxon>Pseudomonadati</taxon>
        <taxon>Pseudomonadota</taxon>
        <taxon>Betaproteobacteria</taxon>
        <taxon>Burkholderiales</taxon>
        <taxon>Burkholderiaceae</taxon>
        <taxon>Trinickia</taxon>
    </lineage>
</organism>
<protein>
    <submittedName>
        <fullName evidence="3">N-acetyltransferase</fullName>
    </submittedName>
</protein>
<dbReference type="InterPro" id="IPR016181">
    <property type="entry name" value="Acyl_CoA_acyltransferase"/>
</dbReference>
<evidence type="ECO:0000313" key="4">
    <source>
        <dbReference type="Proteomes" id="UP000280434"/>
    </source>
</evidence>
<evidence type="ECO:0000313" key="3">
    <source>
        <dbReference type="EMBL" id="RKP44597.1"/>
    </source>
</evidence>
<name>A0A494X1J9_9BURK</name>
<gene>
    <name evidence="3" type="ORF">D7S89_22265</name>
</gene>
<dbReference type="AlphaFoldDB" id="A0A494X1J9"/>
<keyword evidence="3" id="KW-0808">Transferase</keyword>
<sequence>MESFNPPRFIETEHLLLRPFAEADAPQLYYALFGDPAVTEWLPIKTLESVDEARALIRKMLHGWEQHSCYTWALEDKETGYLSAIIEVRPNLPRLELGAAISMRNTHRRRRAGIVALRKLIDWMIAQPSVHRIYACCSPNAKSAPVMQKLGFELEGRLVNWDARPNRGLEADDVLMFALTRKPAAEQPAIAQNDARVGSPREVDTHQHETAALEMSCVA</sequence>
<dbReference type="RefSeq" id="WP_121281020.1">
    <property type="nucleotide sequence ID" value="NZ_RBZV01000012.1"/>
</dbReference>
<reference evidence="3 4" key="1">
    <citation type="submission" date="2018-10" db="EMBL/GenBank/DDBJ databases">
        <title>Paraburkholderia sp. 7MK8-2, isolated from soil.</title>
        <authorList>
            <person name="Gao Z.-H."/>
            <person name="Qiu L.-H."/>
        </authorList>
    </citation>
    <scope>NUCLEOTIDE SEQUENCE [LARGE SCALE GENOMIC DNA]</scope>
    <source>
        <strain evidence="3 4">7MK8-2</strain>
    </source>
</reference>
<keyword evidence="4" id="KW-1185">Reference proteome</keyword>
<dbReference type="PANTHER" id="PTHR43792:SF1">
    <property type="entry name" value="N-ACETYLTRANSFERASE DOMAIN-CONTAINING PROTEIN"/>
    <property type="match status" value="1"/>
</dbReference>
<comment type="caution">
    <text evidence="3">The sequence shown here is derived from an EMBL/GenBank/DDBJ whole genome shotgun (WGS) entry which is preliminary data.</text>
</comment>
<dbReference type="Pfam" id="PF13302">
    <property type="entry name" value="Acetyltransf_3"/>
    <property type="match status" value="1"/>
</dbReference>
<dbReference type="Proteomes" id="UP000280434">
    <property type="component" value="Unassembled WGS sequence"/>
</dbReference>
<dbReference type="InterPro" id="IPR000182">
    <property type="entry name" value="GNAT_dom"/>
</dbReference>